<keyword evidence="6" id="KW-0418">Kinase</keyword>
<dbReference type="SMART" id="SM00388">
    <property type="entry name" value="HisKA"/>
    <property type="match status" value="1"/>
</dbReference>
<dbReference type="InterPro" id="IPR013767">
    <property type="entry name" value="PAS_fold"/>
</dbReference>
<dbReference type="Pfam" id="PF00989">
    <property type="entry name" value="PAS"/>
    <property type="match status" value="1"/>
</dbReference>
<sequence length="1083" mass="117680">MAWFQRGGRRSLFAVLALAVFLGLGVPAALIGGFMVGVRAPEQARQQQVQDLASRLEVLSTSLPYLIWTFDDTAMADVVQAMMKSPEVVRVVVTDADARGVLVDVSRPAAKHAQVIESQHDIHFRDKLIGHVRLAMDDRLLQAGLRQQRLFYALMVGLQVLVSLALILVLLHSRIARPLRALGAFADDLAEGRFQTRLERRHNDEIGRLGERLEHMRESLRRLFEEQHLLLQRLRAEEARTLRQARFYEAVSRSNRFIVRQRGAESLNAEICRICVETGHALMAGVWELDDARVSLAASSGQAPSVPPQGLPGLLAGPDLSPVPMLFDGRVVVCNDLQTEAGAGQRAPGGESASGAPELRALAALPIRHGGQVSALLVLYAGEPGVFDEPVVALLDEMVSDLSFALDNADREASRQRAVQAVEAGYARFQRVFGAMPLPAAIHALDDGQILEVNEATCEFHGLSRPQMVGRRWQSLGVGLSPQELSRLDVQVESLGAVRDVETRVCMRTGQWRDVLFHAERIEFTGRECILTITVDITERKTMERALRDSAARLAGLVETAMDAIVVVDGDLRVVIFNNAAERLFGVSAEQAMGQTVERFIPERLRHRHAGFMAAFASDDQPARHMALQAVAPGADFHSGGPTTRARRLTALRADGVEFPIEASISRSGEGGRLMLMAAVRDISGELEAEKALQARLAAEAASRAKTDFLSRMSHELRTPLNAILGFSQLLQADKREPLSDRQRGQVDLIRQAGWHLLALINDVLDVSRIEAGKLNVESVPLSLQGLLDEALPLVQSLAERHAVSLAADYRGGPDRQVIGDPVRLRQVMLNVIGNAVKYNQHGGSVHIDVRPGVKAGEVCIQVEDTGIGMTPGQLGQLFEPFNRLGREHGNIEGTGIGMALTKQLVDLMEGHLEVHSTVGAGTVVRIHLPRPAGQAEPDAPSVPALPPVSLSDPSQARGGVVLCIEDDPVNAVIVQQLLGRWPGVVFRHVVTGREGLELAAELQPTLVLLDVNLPDLDGLEVLAMLRADPRTRGLCVVMLSGSTSADSVEAALSSGARAYWAKPLDFARFITEVQQLLPPATS</sequence>
<dbReference type="PRINTS" id="PR00344">
    <property type="entry name" value="BCTRLSENSOR"/>
</dbReference>
<proteinExistence type="predicted"/>
<feature type="domain" description="Histidine kinase" evidence="9">
    <location>
        <begin position="712"/>
        <end position="933"/>
    </location>
</feature>
<dbReference type="InterPro" id="IPR000700">
    <property type="entry name" value="PAS-assoc_C"/>
</dbReference>
<dbReference type="CDD" id="cd06225">
    <property type="entry name" value="HAMP"/>
    <property type="match status" value="1"/>
</dbReference>
<evidence type="ECO:0000259" key="10">
    <source>
        <dbReference type="PROSITE" id="PS50110"/>
    </source>
</evidence>
<dbReference type="InterPro" id="IPR035965">
    <property type="entry name" value="PAS-like_dom_sf"/>
</dbReference>
<evidence type="ECO:0000256" key="2">
    <source>
        <dbReference type="ARBA" id="ARBA00004370"/>
    </source>
</evidence>
<dbReference type="Gene3D" id="3.40.50.2300">
    <property type="match status" value="1"/>
</dbReference>
<dbReference type="EC" id="2.7.13.3" evidence="3"/>
<dbReference type="InterPro" id="IPR029016">
    <property type="entry name" value="GAF-like_dom_sf"/>
</dbReference>
<dbReference type="OrthoDB" id="5519028at2"/>
<dbReference type="SMART" id="SM00091">
    <property type="entry name" value="PAS"/>
    <property type="match status" value="2"/>
</dbReference>
<evidence type="ECO:0000259" key="12">
    <source>
        <dbReference type="PROSITE" id="PS50113"/>
    </source>
</evidence>
<dbReference type="PROSITE" id="PS50113">
    <property type="entry name" value="PAC"/>
    <property type="match status" value="1"/>
</dbReference>
<dbReference type="CDD" id="cd00082">
    <property type="entry name" value="HisKA"/>
    <property type="match status" value="1"/>
</dbReference>
<organism evidence="14 15">
    <name type="scientific">Aquabacterium soli</name>
    <dbReference type="NCBI Taxonomy" id="2493092"/>
    <lineage>
        <taxon>Bacteria</taxon>
        <taxon>Pseudomonadati</taxon>
        <taxon>Pseudomonadota</taxon>
        <taxon>Betaproteobacteria</taxon>
        <taxon>Burkholderiales</taxon>
        <taxon>Aquabacterium</taxon>
    </lineage>
</organism>
<dbReference type="PROSITE" id="PS50885">
    <property type="entry name" value="HAMP"/>
    <property type="match status" value="1"/>
</dbReference>
<dbReference type="Gene3D" id="3.30.565.10">
    <property type="entry name" value="Histidine kinase-like ATPase, C-terminal domain"/>
    <property type="match status" value="1"/>
</dbReference>
<comment type="subcellular location">
    <subcellularLocation>
        <location evidence="2">Membrane</location>
    </subcellularLocation>
</comment>
<dbReference type="PROSITE" id="PS50112">
    <property type="entry name" value="PAS"/>
    <property type="match status" value="1"/>
</dbReference>
<dbReference type="Pfam" id="PF13426">
    <property type="entry name" value="PAS_9"/>
    <property type="match status" value="1"/>
</dbReference>
<evidence type="ECO:0000256" key="1">
    <source>
        <dbReference type="ARBA" id="ARBA00000085"/>
    </source>
</evidence>
<dbReference type="NCBIfam" id="TIGR00229">
    <property type="entry name" value="sensory_box"/>
    <property type="match status" value="2"/>
</dbReference>
<dbReference type="InterPro" id="IPR036890">
    <property type="entry name" value="HATPase_C_sf"/>
</dbReference>
<evidence type="ECO:0000259" key="13">
    <source>
        <dbReference type="PROSITE" id="PS50885"/>
    </source>
</evidence>
<dbReference type="Pfam" id="PF02518">
    <property type="entry name" value="HATPase_c"/>
    <property type="match status" value="1"/>
</dbReference>
<feature type="domain" description="PAC" evidence="12">
    <location>
        <begin position="645"/>
        <end position="695"/>
    </location>
</feature>
<feature type="transmembrane region" description="Helical" evidence="8">
    <location>
        <begin position="12"/>
        <end position="38"/>
    </location>
</feature>
<keyword evidence="8" id="KW-0472">Membrane</keyword>
<dbReference type="Pfam" id="PF13185">
    <property type="entry name" value="GAF_2"/>
    <property type="match status" value="1"/>
</dbReference>
<feature type="domain" description="Response regulatory" evidence="10">
    <location>
        <begin position="961"/>
        <end position="1078"/>
    </location>
</feature>
<evidence type="ECO:0000256" key="7">
    <source>
        <dbReference type="PROSITE-ProRule" id="PRU00169"/>
    </source>
</evidence>
<accession>A0A426VBK5</accession>
<dbReference type="InterPro" id="IPR003660">
    <property type="entry name" value="HAMP_dom"/>
</dbReference>
<dbReference type="SMART" id="SM00304">
    <property type="entry name" value="HAMP"/>
    <property type="match status" value="1"/>
</dbReference>
<feature type="domain" description="PAS" evidence="11">
    <location>
        <begin position="550"/>
        <end position="603"/>
    </location>
</feature>
<keyword evidence="4 7" id="KW-0597">Phosphoprotein</keyword>
<dbReference type="InterPro" id="IPR036097">
    <property type="entry name" value="HisK_dim/P_sf"/>
</dbReference>
<dbReference type="AlphaFoldDB" id="A0A426VBK5"/>
<dbReference type="Gene3D" id="3.30.450.20">
    <property type="entry name" value="PAS domain"/>
    <property type="match status" value="2"/>
</dbReference>
<dbReference type="InterPro" id="IPR011006">
    <property type="entry name" value="CheY-like_superfamily"/>
</dbReference>
<reference evidence="14 15" key="1">
    <citation type="submission" date="2018-12" db="EMBL/GenBank/DDBJ databases">
        <title>The whole draft genome of Aquabacterium sp. SJQ9.</title>
        <authorList>
            <person name="Sun L."/>
            <person name="Gao X."/>
            <person name="Chen W."/>
            <person name="Huang K."/>
        </authorList>
    </citation>
    <scope>NUCLEOTIDE SEQUENCE [LARGE SCALE GENOMIC DNA]</scope>
    <source>
        <strain evidence="14 15">SJQ9</strain>
    </source>
</reference>
<dbReference type="GO" id="GO:0000155">
    <property type="term" value="F:phosphorelay sensor kinase activity"/>
    <property type="evidence" value="ECO:0007669"/>
    <property type="project" value="InterPro"/>
</dbReference>
<comment type="catalytic activity">
    <reaction evidence="1">
        <text>ATP + protein L-histidine = ADP + protein N-phospho-L-histidine.</text>
        <dbReference type="EC" id="2.7.13.3"/>
    </reaction>
</comment>
<dbReference type="GO" id="GO:0009927">
    <property type="term" value="F:histidine phosphotransfer kinase activity"/>
    <property type="evidence" value="ECO:0007669"/>
    <property type="project" value="TreeGrafter"/>
</dbReference>
<dbReference type="SUPFAM" id="SSF52172">
    <property type="entry name" value="CheY-like"/>
    <property type="match status" value="1"/>
</dbReference>
<dbReference type="InterPro" id="IPR001789">
    <property type="entry name" value="Sig_transdc_resp-reg_receiver"/>
</dbReference>
<dbReference type="Pfam" id="PF00072">
    <property type="entry name" value="Response_reg"/>
    <property type="match status" value="1"/>
</dbReference>
<evidence type="ECO:0000256" key="4">
    <source>
        <dbReference type="ARBA" id="ARBA00022553"/>
    </source>
</evidence>
<dbReference type="Gene3D" id="3.30.450.40">
    <property type="match status" value="1"/>
</dbReference>
<keyword evidence="8" id="KW-1133">Transmembrane helix</keyword>
<evidence type="ECO:0000256" key="3">
    <source>
        <dbReference type="ARBA" id="ARBA00012438"/>
    </source>
</evidence>
<keyword evidence="8" id="KW-0812">Transmembrane</keyword>
<dbReference type="Pfam" id="PF00512">
    <property type="entry name" value="HisKA"/>
    <property type="match status" value="1"/>
</dbReference>
<keyword evidence="5" id="KW-0808">Transferase</keyword>
<dbReference type="InterPro" id="IPR003018">
    <property type="entry name" value="GAF"/>
</dbReference>
<dbReference type="GO" id="GO:0006355">
    <property type="term" value="P:regulation of DNA-templated transcription"/>
    <property type="evidence" value="ECO:0007669"/>
    <property type="project" value="InterPro"/>
</dbReference>
<dbReference type="SUPFAM" id="SSF158472">
    <property type="entry name" value="HAMP domain-like"/>
    <property type="match status" value="1"/>
</dbReference>
<dbReference type="InterPro" id="IPR004358">
    <property type="entry name" value="Sig_transdc_His_kin-like_C"/>
</dbReference>
<dbReference type="SUPFAM" id="SSF55874">
    <property type="entry name" value="ATPase domain of HSP90 chaperone/DNA topoisomerase II/histidine kinase"/>
    <property type="match status" value="1"/>
</dbReference>
<dbReference type="SUPFAM" id="SSF55785">
    <property type="entry name" value="PYP-like sensor domain (PAS domain)"/>
    <property type="match status" value="2"/>
</dbReference>
<gene>
    <name evidence="14" type="ORF">EIP75_10085</name>
</gene>
<dbReference type="GO" id="GO:0005886">
    <property type="term" value="C:plasma membrane"/>
    <property type="evidence" value="ECO:0007669"/>
    <property type="project" value="TreeGrafter"/>
</dbReference>
<dbReference type="SUPFAM" id="SSF55781">
    <property type="entry name" value="GAF domain-like"/>
    <property type="match status" value="1"/>
</dbReference>
<feature type="modified residue" description="4-aspartylphosphate" evidence="7">
    <location>
        <position position="1011"/>
    </location>
</feature>
<evidence type="ECO:0000313" key="14">
    <source>
        <dbReference type="EMBL" id="RRS04244.1"/>
    </source>
</evidence>
<evidence type="ECO:0000256" key="8">
    <source>
        <dbReference type="SAM" id="Phobius"/>
    </source>
</evidence>
<feature type="transmembrane region" description="Helical" evidence="8">
    <location>
        <begin position="150"/>
        <end position="171"/>
    </location>
</feature>
<dbReference type="RefSeq" id="WP_125243150.1">
    <property type="nucleotide sequence ID" value="NZ_RSED01000007.1"/>
</dbReference>
<dbReference type="Pfam" id="PF00672">
    <property type="entry name" value="HAMP"/>
    <property type="match status" value="1"/>
</dbReference>
<dbReference type="PANTHER" id="PTHR43047">
    <property type="entry name" value="TWO-COMPONENT HISTIDINE PROTEIN KINASE"/>
    <property type="match status" value="1"/>
</dbReference>
<dbReference type="PROSITE" id="PS50110">
    <property type="entry name" value="RESPONSE_REGULATORY"/>
    <property type="match status" value="1"/>
</dbReference>
<dbReference type="EMBL" id="RSED01000007">
    <property type="protein sequence ID" value="RRS04244.1"/>
    <property type="molecule type" value="Genomic_DNA"/>
</dbReference>
<dbReference type="Proteomes" id="UP000269265">
    <property type="component" value="Unassembled WGS sequence"/>
</dbReference>
<dbReference type="CDD" id="cd00130">
    <property type="entry name" value="PAS"/>
    <property type="match status" value="2"/>
</dbReference>
<feature type="domain" description="HAMP" evidence="13">
    <location>
        <begin position="173"/>
        <end position="225"/>
    </location>
</feature>
<protein>
    <recommendedName>
        <fullName evidence="3">histidine kinase</fullName>
        <ecNumber evidence="3">2.7.13.3</ecNumber>
    </recommendedName>
</protein>
<comment type="caution">
    <text evidence="14">The sequence shown here is derived from an EMBL/GenBank/DDBJ whole genome shotgun (WGS) entry which is preliminary data.</text>
</comment>
<evidence type="ECO:0000313" key="15">
    <source>
        <dbReference type="Proteomes" id="UP000269265"/>
    </source>
</evidence>
<dbReference type="PROSITE" id="PS50109">
    <property type="entry name" value="HIS_KIN"/>
    <property type="match status" value="1"/>
</dbReference>
<dbReference type="SUPFAM" id="SSF47384">
    <property type="entry name" value="Homodimeric domain of signal transducing histidine kinase"/>
    <property type="match status" value="1"/>
</dbReference>
<evidence type="ECO:0000259" key="11">
    <source>
        <dbReference type="PROSITE" id="PS50112"/>
    </source>
</evidence>
<dbReference type="InterPro" id="IPR000014">
    <property type="entry name" value="PAS"/>
</dbReference>
<name>A0A426VBK5_9BURK</name>
<evidence type="ECO:0000256" key="5">
    <source>
        <dbReference type="ARBA" id="ARBA00022679"/>
    </source>
</evidence>
<dbReference type="InterPro" id="IPR003661">
    <property type="entry name" value="HisK_dim/P_dom"/>
</dbReference>
<evidence type="ECO:0000256" key="6">
    <source>
        <dbReference type="ARBA" id="ARBA00022777"/>
    </source>
</evidence>
<dbReference type="InterPro" id="IPR005467">
    <property type="entry name" value="His_kinase_dom"/>
</dbReference>
<dbReference type="SMART" id="SM00448">
    <property type="entry name" value="REC"/>
    <property type="match status" value="1"/>
</dbReference>
<dbReference type="Gene3D" id="1.10.287.130">
    <property type="match status" value="1"/>
</dbReference>
<dbReference type="Gene3D" id="6.10.340.10">
    <property type="match status" value="1"/>
</dbReference>
<dbReference type="SMART" id="SM00387">
    <property type="entry name" value="HATPase_c"/>
    <property type="match status" value="1"/>
</dbReference>
<dbReference type="InterPro" id="IPR003594">
    <property type="entry name" value="HATPase_dom"/>
</dbReference>
<keyword evidence="15" id="KW-1185">Reference proteome</keyword>
<dbReference type="PANTHER" id="PTHR43047:SF72">
    <property type="entry name" value="OSMOSENSING HISTIDINE PROTEIN KINASE SLN1"/>
    <property type="match status" value="1"/>
</dbReference>
<evidence type="ECO:0000259" key="9">
    <source>
        <dbReference type="PROSITE" id="PS50109"/>
    </source>
</evidence>